<proteinExistence type="predicted"/>
<accession>A0AAN6UVM9</accession>
<dbReference type="AlphaFoldDB" id="A0AAN6UVM9"/>
<evidence type="ECO:0000256" key="2">
    <source>
        <dbReference type="SAM" id="Phobius"/>
    </source>
</evidence>
<name>A0AAN6UVM9_9PEZI</name>
<feature type="transmembrane region" description="Helical" evidence="2">
    <location>
        <begin position="326"/>
        <end position="353"/>
    </location>
</feature>
<dbReference type="GeneID" id="87818718"/>
<evidence type="ECO:0000313" key="4">
    <source>
        <dbReference type="Proteomes" id="UP001302676"/>
    </source>
</evidence>
<protein>
    <submittedName>
        <fullName evidence="3">Uncharacterized protein</fullName>
    </submittedName>
</protein>
<keyword evidence="2" id="KW-0472">Membrane</keyword>
<dbReference type="Proteomes" id="UP001302676">
    <property type="component" value="Unassembled WGS sequence"/>
</dbReference>
<keyword evidence="2" id="KW-0812">Transmembrane</keyword>
<dbReference type="PANTHER" id="PTHR34414:SF1">
    <property type="entry name" value="SUBTILISIN-LIKE SERINE PROTEASE"/>
    <property type="match status" value="1"/>
</dbReference>
<feature type="region of interest" description="Disordered" evidence="1">
    <location>
        <begin position="1"/>
        <end position="23"/>
    </location>
</feature>
<organism evidence="3 4">
    <name type="scientific">Dichotomopilus funicola</name>
    <dbReference type="NCBI Taxonomy" id="1934379"/>
    <lineage>
        <taxon>Eukaryota</taxon>
        <taxon>Fungi</taxon>
        <taxon>Dikarya</taxon>
        <taxon>Ascomycota</taxon>
        <taxon>Pezizomycotina</taxon>
        <taxon>Sordariomycetes</taxon>
        <taxon>Sordariomycetidae</taxon>
        <taxon>Sordariales</taxon>
        <taxon>Chaetomiaceae</taxon>
        <taxon>Dichotomopilus</taxon>
    </lineage>
</organism>
<reference evidence="3" key="1">
    <citation type="journal article" date="2023" name="Mol. Phylogenet. Evol.">
        <title>Genome-scale phylogeny and comparative genomics of the fungal order Sordariales.</title>
        <authorList>
            <person name="Hensen N."/>
            <person name="Bonometti L."/>
            <person name="Westerberg I."/>
            <person name="Brannstrom I.O."/>
            <person name="Guillou S."/>
            <person name="Cros-Aarteil S."/>
            <person name="Calhoun S."/>
            <person name="Haridas S."/>
            <person name="Kuo A."/>
            <person name="Mondo S."/>
            <person name="Pangilinan J."/>
            <person name="Riley R."/>
            <person name="LaButti K."/>
            <person name="Andreopoulos B."/>
            <person name="Lipzen A."/>
            <person name="Chen C."/>
            <person name="Yan M."/>
            <person name="Daum C."/>
            <person name="Ng V."/>
            <person name="Clum A."/>
            <person name="Steindorff A."/>
            <person name="Ohm R.A."/>
            <person name="Martin F."/>
            <person name="Silar P."/>
            <person name="Natvig D.O."/>
            <person name="Lalanne C."/>
            <person name="Gautier V."/>
            <person name="Ament-Velasquez S.L."/>
            <person name="Kruys A."/>
            <person name="Hutchinson M.I."/>
            <person name="Powell A.J."/>
            <person name="Barry K."/>
            <person name="Miller A.N."/>
            <person name="Grigoriev I.V."/>
            <person name="Debuchy R."/>
            <person name="Gladieux P."/>
            <person name="Hiltunen Thoren M."/>
            <person name="Johannesson H."/>
        </authorList>
    </citation>
    <scope>NUCLEOTIDE SEQUENCE</scope>
    <source>
        <strain evidence="3">CBS 141.50</strain>
    </source>
</reference>
<keyword evidence="2" id="KW-1133">Transmembrane helix</keyword>
<keyword evidence="4" id="KW-1185">Reference proteome</keyword>
<dbReference type="EMBL" id="MU853642">
    <property type="protein sequence ID" value="KAK4140052.1"/>
    <property type="molecule type" value="Genomic_DNA"/>
</dbReference>
<dbReference type="InterPro" id="IPR046536">
    <property type="entry name" value="DUF6601"/>
</dbReference>
<evidence type="ECO:0000256" key="1">
    <source>
        <dbReference type="SAM" id="MobiDB-lite"/>
    </source>
</evidence>
<dbReference type="Pfam" id="PF20246">
    <property type="entry name" value="DUF6601"/>
    <property type="match status" value="1"/>
</dbReference>
<comment type="caution">
    <text evidence="3">The sequence shown here is derived from an EMBL/GenBank/DDBJ whole genome shotgun (WGS) entry which is preliminary data.</text>
</comment>
<dbReference type="PANTHER" id="PTHR34414">
    <property type="entry name" value="HET DOMAIN-CONTAINING PROTEIN-RELATED"/>
    <property type="match status" value="1"/>
</dbReference>
<evidence type="ECO:0000313" key="3">
    <source>
        <dbReference type="EMBL" id="KAK4140052.1"/>
    </source>
</evidence>
<dbReference type="RefSeq" id="XP_062633423.1">
    <property type="nucleotide sequence ID" value="XM_062782105.1"/>
</dbReference>
<reference evidence="3" key="2">
    <citation type="submission" date="2023-05" db="EMBL/GenBank/DDBJ databases">
        <authorList>
            <consortium name="Lawrence Berkeley National Laboratory"/>
            <person name="Steindorff A."/>
            <person name="Hensen N."/>
            <person name="Bonometti L."/>
            <person name="Westerberg I."/>
            <person name="Brannstrom I.O."/>
            <person name="Guillou S."/>
            <person name="Cros-Aarteil S."/>
            <person name="Calhoun S."/>
            <person name="Haridas S."/>
            <person name="Kuo A."/>
            <person name="Mondo S."/>
            <person name="Pangilinan J."/>
            <person name="Riley R."/>
            <person name="Labutti K."/>
            <person name="Andreopoulos B."/>
            <person name="Lipzen A."/>
            <person name="Chen C."/>
            <person name="Yanf M."/>
            <person name="Daum C."/>
            <person name="Ng V."/>
            <person name="Clum A."/>
            <person name="Ohm R."/>
            <person name="Martin F."/>
            <person name="Silar P."/>
            <person name="Natvig D."/>
            <person name="Lalanne C."/>
            <person name="Gautier V."/>
            <person name="Ament-Velasquez S.L."/>
            <person name="Kruys A."/>
            <person name="Hutchinson M.I."/>
            <person name="Powell A.J."/>
            <person name="Barry K."/>
            <person name="Miller A.N."/>
            <person name="Grigoriev I.V."/>
            <person name="Debuchy R."/>
            <person name="Gladieux P."/>
            <person name="Thoren M.H."/>
            <person name="Johannesson H."/>
        </authorList>
    </citation>
    <scope>NUCLEOTIDE SEQUENCE</scope>
    <source>
        <strain evidence="3">CBS 141.50</strain>
    </source>
</reference>
<gene>
    <name evidence="3" type="ORF">C8A04DRAFT_32470</name>
</gene>
<sequence length="381" mass="43668">MPSGLPNKSGSEAELSAAEKSEKTPEFAVFENLDLEFNTDLETVSPGPGKRLLLTTKEGVQKKYLPGQPRFRFDREQPVIGNQKLDLPTYLVDNHNTRDLDGLMKFMKVLFVQTPYWKHINPLHHQASHARAIKVTENPGLHLVWYYELMYIKPIPAYFYSKAFWDYLKDHDKGARDEDKILGACLGFMRTYYMLIQYENDYREACKLHIIPPKSDGSTPTYEEWCNFILPFAKVLDKETNRRYHYGELRLSRINRVAFFCKFSLAYFHIYPQWGSFLEHTLTPVITIFAIFSTVLNSMQVGLAALDSKGQKDQPPGLWGQFVEVSIWFPVVVMASIALVLLLATAGMATMGIKDYLRGRKVRAAKKAGQPVDPKSHGMIR</sequence>